<protein>
    <submittedName>
        <fullName evidence="2">Transcriptional regulator</fullName>
    </submittedName>
</protein>
<gene>
    <name evidence="2" type="ORF">FGL98_22950</name>
</gene>
<keyword evidence="3" id="KW-1185">Reference proteome</keyword>
<dbReference type="InterPro" id="IPR027395">
    <property type="entry name" value="WH_DNA-bd_dom"/>
</dbReference>
<organism evidence="2 3">
    <name type="scientific">Leekyejoonella antrihumi</name>
    <dbReference type="NCBI Taxonomy" id="1660198"/>
    <lineage>
        <taxon>Bacteria</taxon>
        <taxon>Bacillati</taxon>
        <taxon>Actinomycetota</taxon>
        <taxon>Actinomycetes</taxon>
        <taxon>Micrococcales</taxon>
        <taxon>Dermacoccaceae</taxon>
        <taxon>Leekyejoonella</taxon>
    </lineage>
</organism>
<comment type="caution">
    <text evidence="2">The sequence shown here is derived from an EMBL/GenBank/DDBJ whole genome shotgun (WGS) entry which is preliminary data.</text>
</comment>
<sequence>MRPAFNDTIHAAIRLRICGLLRHLDEIDFAVLRDTLGTSDATLSKNLRVLVDAGYISMTKAASPTRSDARRLTWVRQTPAGRHAFDGHIEELRRIAVGFSDVSADPERRTPDFSA</sequence>
<name>A0A563DRT0_9MICO</name>
<dbReference type="InterPro" id="IPR036388">
    <property type="entry name" value="WH-like_DNA-bd_sf"/>
</dbReference>
<dbReference type="Pfam" id="PF13601">
    <property type="entry name" value="HTH_34"/>
    <property type="match status" value="1"/>
</dbReference>
<evidence type="ECO:0000313" key="3">
    <source>
        <dbReference type="Proteomes" id="UP000320244"/>
    </source>
</evidence>
<reference evidence="2 3" key="1">
    <citation type="submission" date="2019-05" db="EMBL/GenBank/DDBJ databases">
        <authorList>
            <person name="Lee S.D."/>
        </authorList>
    </citation>
    <scope>NUCLEOTIDE SEQUENCE [LARGE SCALE GENOMIC DNA]</scope>
    <source>
        <strain evidence="2 3">C5-26</strain>
    </source>
</reference>
<dbReference type="Gene3D" id="1.10.10.10">
    <property type="entry name" value="Winged helix-like DNA-binding domain superfamily/Winged helix DNA-binding domain"/>
    <property type="match status" value="1"/>
</dbReference>
<feature type="domain" description="Winged helix DNA-binding" evidence="1">
    <location>
        <begin position="13"/>
        <end position="95"/>
    </location>
</feature>
<dbReference type="OrthoDB" id="4952043at2"/>
<evidence type="ECO:0000313" key="2">
    <source>
        <dbReference type="EMBL" id="TWP32950.1"/>
    </source>
</evidence>
<accession>A0A563DRT0</accession>
<evidence type="ECO:0000259" key="1">
    <source>
        <dbReference type="Pfam" id="PF13601"/>
    </source>
</evidence>
<dbReference type="PANTHER" id="PTHR37318:SF1">
    <property type="entry name" value="BSL7504 PROTEIN"/>
    <property type="match status" value="1"/>
</dbReference>
<dbReference type="InterPro" id="IPR036390">
    <property type="entry name" value="WH_DNA-bd_sf"/>
</dbReference>
<dbReference type="AlphaFoldDB" id="A0A563DRT0"/>
<dbReference type="PANTHER" id="PTHR37318">
    <property type="entry name" value="BSL7504 PROTEIN"/>
    <property type="match status" value="1"/>
</dbReference>
<dbReference type="EMBL" id="VCQV01000053">
    <property type="protein sequence ID" value="TWP32950.1"/>
    <property type="molecule type" value="Genomic_DNA"/>
</dbReference>
<dbReference type="SUPFAM" id="SSF46785">
    <property type="entry name" value="Winged helix' DNA-binding domain"/>
    <property type="match status" value="1"/>
</dbReference>
<proteinExistence type="predicted"/>
<dbReference type="Proteomes" id="UP000320244">
    <property type="component" value="Unassembled WGS sequence"/>
</dbReference>
<reference evidence="2 3" key="2">
    <citation type="submission" date="2019-08" db="EMBL/GenBank/DDBJ databases">
        <title>Jejuicoccus antrihumi gen. nov., sp. nov., a new member of the family Dermacoccaceae isolated from a cave.</title>
        <authorList>
            <person name="Schumann P."/>
            <person name="Kim I.S."/>
        </authorList>
    </citation>
    <scope>NUCLEOTIDE SEQUENCE [LARGE SCALE GENOMIC DNA]</scope>
    <source>
        <strain evidence="2 3">C5-26</strain>
    </source>
</reference>